<dbReference type="Pfam" id="PF14305">
    <property type="entry name" value="ATPgrasp_TupA"/>
    <property type="match status" value="1"/>
</dbReference>
<dbReference type="SUPFAM" id="SSF56059">
    <property type="entry name" value="Glutathione synthetase ATP-binding domain-like"/>
    <property type="match status" value="1"/>
</dbReference>
<dbReference type="EMBL" id="AGXV01000032">
    <property type="protein sequence ID" value="EIY61994.1"/>
    <property type="molecule type" value="Genomic_DNA"/>
</dbReference>
<dbReference type="PATRIC" id="fig|997887.3.peg.2717"/>
<organism evidence="1 2">
    <name type="scientific">Bacteroides salyersiae CL02T12C01</name>
    <dbReference type="NCBI Taxonomy" id="997887"/>
    <lineage>
        <taxon>Bacteria</taxon>
        <taxon>Pseudomonadati</taxon>
        <taxon>Bacteroidota</taxon>
        <taxon>Bacteroidia</taxon>
        <taxon>Bacteroidales</taxon>
        <taxon>Bacteroidaceae</taxon>
        <taxon>Bacteroides</taxon>
    </lineage>
</organism>
<dbReference type="RefSeq" id="WP_007480529.1">
    <property type="nucleotide sequence ID" value="NZ_JH724308.1"/>
</dbReference>
<accession>I9HP75</accession>
<proteinExistence type="predicted"/>
<dbReference type="HOGENOM" id="CLU_056705_0_0_10"/>
<gene>
    <name evidence="1" type="ORF">HMPREF1071_02614</name>
</gene>
<dbReference type="AlphaFoldDB" id="I9HP75"/>
<reference evidence="1 2" key="1">
    <citation type="submission" date="2012-02" db="EMBL/GenBank/DDBJ databases">
        <title>The Genome Sequence of Bacteroides salyersiae CL02T12C01.</title>
        <authorList>
            <consortium name="The Broad Institute Genome Sequencing Platform"/>
            <person name="Earl A."/>
            <person name="Ward D."/>
            <person name="Feldgarden M."/>
            <person name="Gevers D."/>
            <person name="Zitomersky N.L."/>
            <person name="Coyne M.J."/>
            <person name="Comstock L.E."/>
            <person name="Young S.K."/>
            <person name="Zeng Q."/>
            <person name="Gargeya S."/>
            <person name="Fitzgerald M."/>
            <person name="Haas B."/>
            <person name="Abouelleil A."/>
            <person name="Alvarado L."/>
            <person name="Arachchi H.M."/>
            <person name="Berlin A."/>
            <person name="Chapman S.B."/>
            <person name="Gearin G."/>
            <person name="Goldberg J."/>
            <person name="Griggs A."/>
            <person name="Gujja S."/>
            <person name="Hansen M."/>
            <person name="Heiman D."/>
            <person name="Howarth C."/>
            <person name="Larimer J."/>
            <person name="Lui A."/>
            <person name="MacDonald P.J.P."/>
            <person name="McCowen C."/>
            <person name="Montmayeur A."/>
            <person name="Murphy C."/>
            <person name="Neiman D."/>
            <person name="Pearson M."/>
            <person name="Priest M."/>
            <person name="Roberts A."/>
            <person name="Saif S."/>
            <person name="Shea T."/>
            <person name="Sisk P."/>
            <person name="Stolte C."/>
            <person name="Sykes S."/>
            <person name="Wortman J."/>
            <person name="Nusbaum C."/>
            <person name="Birren B."/>
        </authorList>
    </citation>
    <scope>NUCLEOTIDE SEQUENCE [LARGE SCALE GENOMIC DNA]</scope>
    <source>
        <strain evidence="1 2">CL02T12C01</strain>
    </source>
</reference>
<evidence type="ECO:0000313" key="1">
    <source>
        <dbReference type="EMBL" id="EIY61994.1"/>
    </source>
</evidence>
<dbReference type="OrthoDB" id="9791827at2"/>
<sequence length="303" mass="35770">MDYKKIFKNQQLRFSILKALSFVSDSTMLSWQYRIKTGRKLNLKNPIRYTEKIQLYKMYYRNPDLPICVDKYEVRSYVSKKGLSHILNILYGVYDVAEDINFKDLPDRFVIKTTDGGGGQNILMCHQKAELDIPKTILDVNSWLNKKDIDPGREWAYTRMKKSRIIVEKLLEDPEKPEAGIQDYKFFCFSGKPYMICVDSDRFIGHKRNIYDLNWNKLNIVFNDYPLTDMVDEKPDNYEEMLSIVRKLSEDFPHVRVDLYDIGGKIIFGELTFYPSSGYCHFVPDNFDYILGNQFDISSFFKK</sequence>
<protein>
    <submittedName>
        <fullName evidence="1">Uncharacterized protein</fullName>
    </submittedName>
</protein>
<evidence type="ECO:0000313" key="2">
    <source>
        <dbReference type="Proteomes" id="UP000005150"/>
    </source>
</evidence>
<comment type="caution">
    <text evidence="1">The sequence shown here is derived from an EMBL/GenBank/DDBJ whole genome shotgun (WGS) entry which is preliminary data.</text>
</comment>
<keyword evidence="2" id="KW-1185">Reference proteome</keyword>
<dbReference type="Proteomes" id="UP000005150">
    <property type="component" value="Unassembled WGS sequence"/>
</dbReference>
<dbReference type="InterPro" id="IPR029465">
    <property type="entry name" value="ATPgrasp_TupA"/>
</dbReference>
<name>I9HP75_9BACE</name>